<keyword evidence="4 6" id="KW-0472">Membrane</keyword>
<protein>
    <recommendedName>
        <fullName evidence="5">Transmembrane protein 254</fullName>
    </recommendedName>
</protein>
<dbReference type="EMBL" id="CAJNOI010000790">
    <property type="protein sequence ID" value="CAF1345718.1"/>
    <property type="molecule type" value="Genomic_DNA"/>
</dbReference>
<dbReference type="Pfam" id="PF14934">
    <property type="entry name" value="TMEM254"/>
    <property type="match status" value="1"/>
</dbReference>
<feature type="transmembrane region" description="Helical" evidence="6">
    <location>
        <begin position="89"/>
        <end position="106"/>
    </location>
</feature>
<evidence type="ECO:0000256" key="1">
    <source>
        <dbReference type="ARBA" id="ARBA00004141"/>
    </source>
</evidence>
<comment type="caution">
    <text evidence="10">The sequence shown here is derived from an EMBL/GenBank/DDBJ whole genome shotgun (WGS) entry which is preliminary data.</text>
</comment>
<sequence length="115" mass="13849">MVKNFESPKIIWWIIVPTCIIYLFLLVHWPYAIPFDYLGSFGQLSYYLISNYRILLFLILWSTFIAHLYEAFVARTICRQLNINQESTYLWIIQTFILGFPSLRILKGYTRRGLW</sequence>
<reference evidence="10" key="1">
    <citation type="submission" date="2021-02" db="EMBL/GenBank/DDBJ databases">
        <authorList>
            <person name="Nowell W R."/>
        </authorList>
    </citation>
    <scope>NUCLEOTIDE SEQUENCE</scope>
</reference>
<evidence type="ECO:0000313" key="9">
    <source>
        <dbReference type="EMBL" id="CAF1345718.1"/>
    </source>
</evidence>
<evidence type="ECO:0000256" key="4">
    <source>
        <dbReference type="ARBA" id="ARBA00023136"/>
    </source>
</evidence>
<evidence type="ECO:0000313" key="10">
    <source>
        <dbReference type="EMBL" id="CAF1552153.1"/>
    </source>
</evidence>
<evidence type="ECO:0000256" key="5">
    <source>
        <dbReference type="ARBA" id="ARBA00034834"/>
    </source>
</evidence>
<comment type="subcellular location">
    <subcellularLocation>
        <location evidence="1">Membrane</location>
        <topology evidence="1">Multi-pass membrane protein</topology>
    </subcellularLocation>
</comment>
<dbReference type="Proteomes" id="UP000663877">
    <property type="component" value="Unassembled WGS sequence"/>
</dbReference>
<evidence type="ECO:0000313" key="7">
    <source>
        <dbReference type="EMBL" id="CAF1123247.1"/>
    </source>
</evidence>
<keyword evidence="2 6" id="KW-0812">Transmembrane</keyword>
<evidence type="ECO:0000256" key="3">
    <source>
        <dbReference type="ARBA" id="ARBA00022989"/>
    </source>
</evidence>
<organism evidence="10 11">
    <name type="scientific">Adineta steineri</name>
    <dbReference type="NCBI Taxonomy" id="433720"/>
    <lineage>
        <taxon>Eukaryota</taxon>
        <taxon>Metazoa</taxon>
        <taxon>Spiralia</taxon>
        <taxon>Gnathifera</taxon>
        <taxon>Rotifera</taxon>
        <taxon>Eurotatoria</taxon>
        <taxon>Bdelloidea</taxon>
        <taxon>Adinetida</taxon>
        <taxon>Adinetidae</taxon>
        <taxon>Adineta</taxon>
    </lineage>
</organism>
<dbReference type="EMBL" id="CAJNOM010000139">
    <property type="protein sequence ID" value="CAF1123247.1"/>
    <property type="molecule type" value="Genomic_DNA"/>
</dbReference>
<evidence type="ECO:0000313" key="8">
    <source>
        <dbReference type="EMBL" id="CAF1263800.1"/>
    </source>
</evidence>
<dbReference type="InterPro" id="IPR028110">
    <property type="entry name" value="TMEM254"/>
</dbReference>
<dbReference type="AlphaFoldDB" id="A0A815WYM4"/>
<dbReference type="EMBL" id="CAJNOI010000385">
    <property type="protein sequence ID" value="CAF1263800.1"/>
    <property type="molecule type" value="Genomic_DNA"/>
</dbReference>
<evidence type="ECO:0000256" key="2">
    <source>
        <dbReference type="ARBA" id="ARBA00022692"/>
    </source>
</evidence>
<proteinExistence type="predicted"/>
<feature type="transmembrane region" description="Helical" evidence="6">
    <location>
        <begin position="12"/>
        <end position="32"/>
    </location>
</feature>
<accession>A0A815WYM4</accession>
<dbReference type="PANTHER" id="PTHR34104">
    <property type="entry name" value="TRANSMEMBRANE PROTEIN 254"/>
    <property type="match status" value="1"/>
</dbReference>
<dbReference type="EMBL" id="CAJNOM010000731">
    <property type="protein sequence ID" value="CAF1552153.1"/>
    <property type="molecule type" value="Genomic_DNA"/>
</dbReference>
<feature type="transmembrane region" description="Helical" evidence="6">
    <location>
        <begin position="52"/>
        <end position="69"/>
    </location>
</feature>
<dbReference type="PANTHER" id="PTHR34104:SF3">
    <property type="entry name" value="TRANSMEMBRANE PROTEIN 254"/>
    <property type="match status" value="1"/>
</dbReference>
<keyword evidence="11" id="KW-1185">Reference proteome</keyword>
<name>A0A815WYM4_9BILA</name>
<evidence type="ECO:0000256" key="6">
    <source>
        <dbReference type="SAM" id="Phobius"/>
    </source>
</evidence>
<evidence type="ECO:0000313" key="11">
    <source>
        <dbReference type="Proteomes" id="UP000663832"/>
    </source>
</evidence>
<dbReference type="OrthoDB" id="9984821at2759"/>
<dbReference type="GO" id="GO:0016020">
    <property type="term" value="C:membrane"/>
    <property type="evidence" value="ECO:0007669"/>
    <property type="project" value="UniProtKB-SubCell"/>
</dbReference>
<keyword evidence="3 6" id="KW-1133">Transmembrane helix</keyword>
<dbReference type="Proteomes" id="UP000663832">
    <property type="component" value="Unassembled WGS sequence"/>
</dbReference>
<gene>
    <name evidence="8" type="ORF">BJG266_LOCUS30270</name>
    <name evidence="9" type="ORF">BJG266_LOCUS34671</name>
    <name evidence="7" type="ORF">QVE165_LOCUS21513</name>
    <name evidence="10" type="ORF">QVE165_LOCUS47174</name>
</gene>